<dbReference type="InterPro" id="IPR050639">
    <property type="entry name" value="SSR_resolvase"/>
</dbReference>
<dbReference type="CDD" id="cd03768">
    <property type="entry name" value="SR_ResInv"/>
    <property type="match status" value="1"/>
</dbReference>
<dbReference type="PANTHER" id="PTHR30461:SF2">
    <property type="entry name" value="SERINE RECOMBINASE PINE-RELATED"/>
    <property type="match status" value="1"/>
</dbReference>
<dbReference type="Gene3D" id="3.40.50.1390">
    <property type="entry name" value="Resolvase, N-terminal catalytic domain"/>
    <property type="match status" value="1"/>
</dbReference>
<proteinExistence type="inferred from homology"/>
<evidence type="ECO:0000256" key="4">
    <source>
        <dbReference type="ARBA" id="ARBA00023125"/>
    </source>
</evidence>
<evidence type="ECO:0000313" key="9">
    <source>
        <dbReference type="Proteomes" id="UP000321800"/>
    </source>
</evidence>
<dbReference type="GO" id="GO:0000150">
    <property type="term" value="F:DNA strand exchange activity"/>
    <property type="evidence" value="ECO:0007669"/>
    <property type="project" value="UniProtKB-KW"/>
</dbReference>
<accession>A0A511FME3</accession>
<dbReference type="SMART" id="SM00857">
    <property type="entry name" value="Resolvase"/>
    <property type="match status" value="1"/>
</dbReference>
<dbReference type="AlphaFoldDB" id="A0A511FME3"/>
<feature type="domain" description="Resolvase/invertase-type recombinase catalytic" evidence="7">
    <location>
        <begin position="1"/>
        <end position="144"/>
    </location>
</feature>
<evidence type="ECO:0000313" key="8">
    <source>
        <dbReference type="EMBL" id="GEL49847.1"/>
    </source>
</evidence>
<evidence type="ECO:0000259" key="7">
    <source>
        <dbReference type="PROSITE" id="PS51736"/>
    </source>
</evidence>
<keyword evidence="3" id="KW-0230">DNA invertase</keyword>
<dbReference type="Pfam" id="PF00239">
    <property type="entry name" value="Resolvase"/>
    <property type="match status" value="1"/>
</dbReference>
<evidence type="ECO:0000256" key="5">
    <source>
        <dbReference type="ARBA" id="ARBA00023172"/>
    </source>
</evidence>
<keyword evidence="5" id="KW-0233">DNA recombination</keyword>
<dbReference type="EMBL" id="BJVR01000005">
    <property type="protein sequence ID" value="GEL49847.1"/>
    <property type="molecule type" value="Genomic_DNA"/>
</dbReference>
<dbReference type="GO" id="GO:0015074">
    <property type="term" value="P:DNA integration"/>
    <property type="evidence" value="ECO:0007669"/>
    <property type="project" value="UniProtKB-KW"/>
</dbReference>
<dbReference type="InterPro" id="IPR006118">
    <property type="entry name" value="Recombinase_CS"/>
</dbReference>
<organism evidence="8 9">
    <name type="scientific">Acetobacter tropicalis</name>
    <dbReference type="NCBI Taxonomy" id="104102"/>
    <lineage>
        <taxon>Bacteria</taxon>
        <taxon>Pseudomonadati</taxon>
        <taxon>Pseudomonadota</taxon>
        <taxon>Alphaproteobacteria</taxon>
        <taxon>Acetobacterales</taxon>
        <taxon>Acetobacteraceae</taxon>
        <taxon>Acetobacter</taxon>
    </lineage>
</organism>
<sequence length="202" mass="22065">MIYGYCRVSTHKKDENGEYVQTTDLQRDALLSAGVDARNIYEDRISGTTASRPGLDELLSHVQDGDTVLVWKLDRLGRSTRNLLELAENLKSKGVNIRSLQDGIDTSGKFGSFLLTILGACAELERENIRERVTAGIATAVANGGRIGRRKALNPYARQEVVSAFLTGKTISQLAKIHRVGRATIHRVLTEAGVSASSRPVM</sequence>
<comment type="similarity">
    <text evidence="1">Belongs to the site-specific recombinase resolvase family.</text>
</comment>
<dbReference type="RefSeq" id="WP_045542055.1">
    <property type="nucleotide sequence ID" value="NZ_BJVR01000005.1"/>
</dbReference>
<protein>
    <submittedName>
        <fullName evidence="8">DNA-invertase</fullName>
    </submittedName>
</protein>
<dbReference type="GO" id="GO:0003677">
    <property type="term" value="F:DNA binding"/>
    <property type="evidence" value="ECO:0007669"/>
    <property type="project" value="UniProtKB-KW"/>
</dbReference>
<dbReference type="SUPFAM" id="SSF53041">
    <property type="entry name" value="Resolvase-like"/>
    <property type="match status" value="1"/>
</dbReference>
<evidence type="ECO:0000256" key="3">
    <source>
        <dbReference type="ARBA" id="ARBA00023100"/>
    </source>
</evidence>
<dbReference type="FunFam" id="3.40.50.1390:FF:000001">
    <property type="entry name" value="DNA recombinase"/>
    <property type="match status" value="1"/>
</dbReference>
<dbReference type="PANTHER" id="PTHR30461">
    <property type="entry name" value="DNA-INVERTASE FROM LAMBDOID PROPHAGE"/>
    <property type="match status" value="1"/>
</dbReference>
<gene>
    <name evidence="8" type="ORF">ATR01nite_09220</name>
</gene>
<feature type="active site" description="O-(5'-phospho-DNA)-serine intermediate" evidence="6">
    <location>
        <position position="9"/>
    </location>
</feature>
<dbReference type="Proteomes" id="UP000321800">
    <property type="component" value="Unassembled WGS sequence"/>
</dbReference>
<keyword evidence="4" id="KW-0238">DNA-binding</keyword>
<evidence type="ECO:0000256" key="1">
    <source>
        <dbReference type="ARBA" id="ARBA00009913"/>
    </source>
</evidence>
<dbReference type="PROSITE" id="PS00398">
    <property type="entry name" value="RECOMBINASES_2"/>
    <property type="match status" value="1"/>
</dbReference>
<dbReference type="PROSITE" id="PS51736">
    <property type="entry name" value="RECOMBINASES_3"/>
    <property type="match status" value="1"/>
</dbReference>
<evidence type="ECO:0000256" key="6">
    <source>
        <dbReference type="PIRSR" id="PIRSR606118-50"/>
    </source>
</evidence>
<dbReference type="InterPro" id="IPR036162">
    <property type="entry name" value="Resolvase-like_N_sf"/>
</dbReference>
<evidence type="ECO:0000256" key="2">
    <source>
        <dbReference type="ARBA" id="ARBA00022908"/>
    </source>
</evidence>
<dbReference type="InterPro" id="IPR006119">
    <property type="entry name" value="Resolv_N"/>
</dbReference>
<keyword evidence="2" id="KW-0229">DNA integration</keyword>
<comment type="caution">
    <text evidence="8">The sequence shown here is derived from an EMBL/GenBank/DDBJ whole genome shotgun (WGS) entry which is preliminary data.</text>
</comment>
<reference evidence="8 9" key="1">
    <citation type="submission" date="2019-07" db="EMBL/GenBank/DDBJ databases">
        <title>Whole genome shotgun sequence of Acetobacter tropicalis NBRC 16470.</title>
        <authorList>
            <person name="Hosoyama A."/>
            <person name="Uohara A."/>
            <person name="Ohji S."/>
            <person name="Ichikawa N."/>
        </authorList>
    </citation>
    <scope>NUCLEOTIDE SEQUENCE [LARGE SCALE GENOMIC DNA]</scope>
    <source>
        <strain evidence="8 9">NBRC 16470</strain>
    </source>
</reference>
<name>A0A511FME3_9PROT</name>